<dbReference type="InterPro" id="IPR025337">
    <property type="entry name" value="Questin_oxidase-like"/>
</dbReference>
<sequence>MYEGMYYSLIYLGLGIEFKQPAIIAEALAQAATHEDGYISGLLFSSETLAEDLERRTAEMISFSAYVAGASQRPARKGKIDFFLMYVVTSSIFFSITNKQSWIAMKDRLRLVEWKGRLDLAFYAFCCCPDICSEAIIEYYDDFTEEMDWKQLYAAVNKEHDDGHVAKFIRALRNGEEAAKAYEEGIWSAYFPVKGDMWLKLARMSLGSTRGMPVELKWIIGMGFDEAWAIPDLE</sequence>
<dbReference type="eggNOG" id="ENOG502S69W">
    <property type="taxonomic scope" value="Eukaryota"/>
</dbReference>
<organism evidence="2 3">
    <name type="scientific">Colletotrichum sublineola</name>
    <name type="common">Sorghum anthracnose fungus</name>
    <dbReference type="NCBI Taxonomy" id="1173701"/>
    <lineage>
        <taxon>Eukaryota</taxon>
        <taxon>Fungi</taxon>
        <taxon>Dikarya</taxon>
        <taxon>Ascomycota</taxon>
        <taxon>Pezizomycotina</taxon>
        <taxon>Sordariomycetes</taxon>
        <taxon>Hypocreomycetidae</taxon>
        <taxon>Glomerellales</taxon>
        <taxon>Glomerellaceae</taxon>
        <taxon>Colletotrichum</taxon>
        <taxon>Colletotrichum graminicola species complex</taxon>
    </lineage>
</organism>
<comment type="caution">
    <text evidence="2">The sequence shown here is derived from an EMBL/GenBank/DDBJ whole genome shotgun (WGS) entry which is preliminary data.</text>
</comment>
<evidence type="ECO:0000313" key="2">
    <source>
        <dbReference type="EMBL" id="KDN69903.1"/>
    </source>
</evidence>
<dbReference type="Proteomes" id="UP000027238">
    <property type="component" value="Unassembled WGS sequence"/>
</dbReference>
<accession>A0A066XL24</accession>
<dbReference type="PANTHER" id="PTHR35870">
    <property type="entry name" value="PROTEIN, PUTATIVE (AFU_ORTHOLOGUE AFUA_5G03330)-RELATED"/>
    <property type="match status" value="1"/>
</dbReference>
<dbReference type="OMA" id="PNDICTY"/>
<dbReference type="AlphaFoldDB" id="A0A066XL24"/>
<dbReference type="Pfam" id="PF14027">
    <property type="entry name" value="Questin_oxidase"/>
    <property type="match status" value="2"/>
</dbReference>
<dbReference type="OrthoDB" id="10004862at2759"/>
<reference evidence="3" key="1">
    <citation type="journal article" date="2014" name="Genome Announc.">
        <title>Draft genome sequence of Colletotrichum sublineola, a destructive pathogen of cultivated sorghum.</title>
        <authorList>
            <person name="Baroncelli R."/>
            <person name="Sanz-Martin J.M."/>
            <person name="Rech G.E."/>
            <person name="Sukno S.A."/>
            <person name="Thon M.R."/>
        </authorList>
    </citation>
    <scope>NUCLEOTIDE SEQUENCE [LARGE SCALE GENOMIC DNA]</scope>
    <source>
        <strain evidence="3">TX430BB</strain>
    </source>
</reference>
<name>A0A066XL24_COLSU</name>
<evidence type="ECO:0000256" key="1">
    <source>
        <dbReference type="ARBA" id="ARBA00023002"/>
    </source>
</evidence>
<dbReference type="PANTHER" id="PTHR35870:SF7">
    <property type="entry name" value="BAEYER-VILLIGER OXIDASE MDPL"/>
    <property type="match status" value="1"/>
</dbReference>
<evidence type="ECO:0000313" key="3">
    <source>
        <dbReference type="Proteomes" id="UP000027238"/>
    </source>
</evidence>
<keyword evidence="1" id="KW-0560">Oxidoreductase</keyword>
<proteinExistence type="predicted"/>
<protein>
    <submittedName>
        <fullName evidence="2">Uncharacterized protein</fullName>
    </submittedName>
</protein>
<dbReference type="EMBL" id="JMSE01000439">
    <property type="protein sequence ID" value="KDN69903.1"/>
    <property type="molecule type" value="Genomic_DNA"/>
</dbReference>
<dbReference type="HOGENOM" id="CLU_992302_0_0_1"/>
<keyword evidence="3" id="KW-1185">Reference proteome</keyword>
<gene>
    <name evidence="2" type="ORF">CSUB01_09291</name>
</gene>
<dbReference type="GO" id="GO:0016491">
    <property type="term" value="F:oxidoreductase activity"/>
    <property type="evidence" value="ECO:0007669"/>
    <property type="project" value="UniProtKB-KW"/>
</dbReference>
<dbReference type="STRING" id="1173701.A0A066XL24"/>